<name>A0A146K434_9EUKA</name>
<dbReference type="AlphaFoldDB" id="A0A146K434"/>
<feature type="non-terminal residue" evidence="1">
    <location>
        <position position="1"/>
    </location>
</feature>
<reference evidence="1" key="1">
    <citation type="submission" date="2015-07" db="EMBL/GenBank/DDBJ databases">
        <title>Adaptation to a free-living lifestyle via gene acquisitions in the diplomonad Trepomonas sp. PC1.</title>
        <authorList>
            <person name="Xu F."/>
            <person name="Jerlstrom-Hultqvist J."/>
            <person name="Kolisko M."/>
            <person name="Simpson A.G.B."/>
            <person name="Roger A.J."/>
            <person name="Svard S.G."/>
            <person name="Andersson J.O."/>
        </authorList>
    </citation>
    <scope>NUCLEOTIDE SEQUENCE</scope>
    <source>
        <strain evidence="1">PC1</strain>
    </source>
</reference>
<organism evidence="1">
    <name type="scientific">Trepomonas sp. PC1</name>
    <dbReference type="NCBI Taxonomy" id="1076344"/>
    <lineage>
        <taxon>Eukaryota</taxon>
        <taxon>Metamonada</taxon>
        <taxon>Diplomonadida</taxon>
        <taxon>Hexamitidae</taxon>
        <taxon>Hexamitinae</taxon>
        <taxon>Trepomonas</taxon>
    </lineage>
</organism>
<evidence type="ECO:0000313" key="1">
    <source>
        <dbReference type="EMBL" id="JAP90416.1"/>
    </source>
</evidence>
<gene>
    <name evidence="1" type="ORF">TPC1_30089</name>
</gene>
<sequence length="1042" mass="122899">QFLEFVYMKIQTALLDTIDFILLDLICQHEIVYNLVSVISHSKSEVGHFIALSICCWISDETKIGVVLDVIKEQQISNLAFGTKHLISIMQKLQNQDNIDKCADQISWYCECCYQNNYDQFKRLSNLVVQLFFPLNVQLQDLKQFLSNGINIIQTVPCNILKYIFYSENELLFIRNNILERHINLKFFTAIEYLGMKGSENLQEINDVLMDLQIIRNKEKINTVCNFFILKEVERITQMYDLLEKTEQTIRLLILMEGFVNKQLGINLFKTAKSLVTPQFLKYMTQMDARKHEINDKLNEVIPFKFPTQSDLAKYYLYDNFCDGIKERQFLHFIIALEEKDLFDYLFENLPNKVKLNKQQHYQLLEHDEPDFILKLVELKKEYKVNAEEAKRIQRMFGYMLLAFKTTQLDKSKLILGIYIYRLVRAYKTVLNDYKTNSLEQMSSFTNDIFEQNSFNGLKLLIEFSQISIDMNNEIEDLLSQIEWDFKGKQDLNEFAEQIMDSEVSASQLTFKNIELFKKFSLSKDQRILRQCLVKFSEQMISKVVNKFPAKIIYDNQQVDIFVYKEMYLINSDKVQLISKEKILSAQFGPLNIVQIQLINGQKIIFQLEQNNASLRQFLNEKVDKTIEFDKLQAKWVNNEITTLSFLIQLSKLANYHKIVLPTLILQDQTIEKKTITEQIKLPETIDDELLSGLYQYEFDKNSSKLVPIRDLRLFMEHQQQNIQKFQNQEPYQSGEFLIDPNTFSQTISYEIFECFIQQLHLLSSPYVSNNIHFWLDLVYGHKQYLGVKKLSTIKFLPQIADQPFKSPDLQTKSKNNENNKLTLLPTSYQNYELIQSTLFGVNDVKFVFDLSQKVWNKQKIKNCKNFIFNNKIYFCSISQLNILSVFDLDQKLVFQFKTLSENNKEIFCSDTMLYLISDQGVTSFLIGNLFNGKYDLDACIYLENIQAVDEFEFDCLYLFVQTEEKCCIYRKEQLICTVNQVMNKQQLLISQYKKQEFSGYLLYDYREKLILESIEKAKGHTDAWVAVGKLFVRGIKIYYFE</sequence>
<dbReference type="SUPFAM" id="SSF81837">
    <property type="entry name" value="BEACH domain"/>
    <property type="match status" value="1"/>
</dbReference>
<dbReference type="EMBL" id="GDID01006190">
    <property type="protein sequence ID" value="JAP90416.1"/>
    <property type="molecule type" value="Transcribed_RNA"/>
</dbReference>
<proteinExistence type="predicted"/>
<protein>
    <recommendedName>
        <fullName evidence="2">Beige/BEACH domain-containing protein</fullName>
    </recommendedName>
</protein>
<accession>A0A146K434</accession>
<evidence type="ECO:0008006" key="2">
    <source>
        <dbReference type="Google" id="ProtNLM"/>
    </source>
</evidence>
<dbReference type="InterPro" id="IPR036372">
    <property type="entry name" value="BEACH_dom_sf"/>
</dbReference>